<evidence type="ECO:0000313" key="1">
    <source>
        <dbReference type="EMBL" id="PDS25832.1"/>
    </source>
</evidence>
<evidence type="ECO:0000313" key="2">
    <source>
        <dbReference type="Proteomes" id="UP000220828"/>
    </source>
</evidence>
<dbReference type="Gene3D" id="2.40.160.50">
    <property type="entry name" value="membrane protein fhac: a member of the omp85/tpsb transporter family"/>
    <property type="match status" value="1"/>
</dbReference>
<organism evidence="1 2">
    <name type="scientific">Flavobacterium branchiophilum</name>
    <dbReference type="NCBI Taxonomy" id="55197"/>
    <lineage>
        <taxon>Bacteria</taxon>
        <taxon>Pseudomonadati</taxon>
        <taxon>Bacteroidota</taxon>
        <taxon>Flavobacteriia</taxon>
        <taxon>Flavobacteriales</taxon>
        <taxon>Flavobacteriaceae</taxon>
        <taxon>Flavobacterium</taxon>
    </lineage>
</organism>
<dbReference type="OrthoDB" id="9811416at2"/>
<protein>
    <submittedName>
        <fullName evidence="1">Uncharacterized protein</fullName>
    </submittedName>
</protein>
<reference evidence="1 2" key="1">
    <citation type="submission" date="2017-09" db="EMBL/GenBank/DDBJ databases">
        <title>Whole genomes of Flavobacteriaceae.</title>
        <authorList>
            <person name="Stine C."/>
            <person name="Li C."/>
            <person name="Tadesse D."/>
        </authorList>
    </citation>
    <scope>NUCLEOTIDE SEQUENCE [LARGE SCALE GENOMIC DNA]</scope>
    <source>
        <strain evidence="1 2">ATCC 35036</strain>
    </source>
</reference>
<comment type="caution">
    <text evidence="1">The sequence shown here is derived from an EMBL/GenBank/DDBJ whole genome shotgun (WGS) entry which is preliminary data.</text>
</comment>
<dbReference type="RefSeq" id="WP_097553584.1">
    <property type="nucleotide sequence ID" value="NZ_PCMW01000022.1"/>
</dbReference>
<proteinExistence type="predicted"/>
<dbReference type="AlphaFoldDB" id="A0A2H3L0B4"/>
<gene>
    <name evidence="1" type="ORF">B0A77_03755</name>
</gene>
<accession>A0A2H3L0B4</accession>
<dbReference type="Proteomes" id="UP000220828">
    <property type="component" value="Unassembled WGS sequence"/>
</dbReference>
<name>A0A2H3L0B4_9FLAO</name>
<dbReference type="EMBL" id="PCMW01000022">
    <property type="protein sequence ID" value="PDS25832.1"/>
    <property type="molecule type" value="Genomic_DNA"/>
</dbReference>
<sequence length="549" mass="62899">MKQFFVLIVFLYFCPILSAQHAYLSILGRNESQNAQIQAIGYTKKLSNAARINQEMSNFQNKLVDKGYINAVLWHKKVIQDSIFEYQFDLGTPIKFIHIYIGTNKSFFPNSPSDTLVVNYEQIATFLKQTTDKLATNGFPLSKVNLQNKITKNQTLIADLIIETQSKRFLNDIIIKGYDAFPVGIKKYLIKKYQNKTLNQQLLESLHQDFAQLGFVKSMKFPELLFTEKTSKVFVYLNKNSNNTFDGLIGFSNNDNQKLQFNGNLDLGLQNFLNQGEKLKINWKSDGKQQKTFLFDLELPYIFKTPLTSKTQIHILKQDSTFQTTKLALDLGFALNLKTKIFVGIQNATSTQTLKTAITNGVSYQNQFYVAQFDFQRNKIESFLDNTYLHIAIGNGNRQTKNQTNQQQFLALNAHWQLLWKDKHGLSLKTQNFYLQSSTYFTNELYRFGGIKSIRGFVENSLQAHLVMSIITEYQYVISPTLYVHTITDYGFFEDKTTQTTGKLFGLGLGFGLKTKNGWLKMNYANGTVGQQNIKNSSALIHLSLTTTF</sequence>